<dbReference type="PRINTS" id="PR00449">
    <property type="entry name" value="RASTRNSFRMNG"/>
</dbReference>
<dbReference type="STRING" id="1156394.T0QHZ0"/>
<dbReference type="GO" id="GO:0003924">
    <property type="term" value="F:GTPase activity"/>
    <property type="evidence" value="ECO:0007669"/>
    <property type="project" value="InterPro"/>
</dbReference>
<dbReference type="InterPro" id="IPR005225">
    <property type="entry name" value="Small_GTP-bd"/>
</dbReference>
<sequence length="226" mass="25158">MGDPVVKLTLLGNGSVGKSSIIARFVADGFEKQYMQTVGLDFFEKKLQFPRDQRVVLEVWDIGGQNMTSKMLDKYLFGATVIFLCYDVTDAKSFADLDDWLHVVPTSSKRLCVYLVGNKIDLRHLRVVSLDAHNAFVKKHALHGGFLLSAQSGDNVLRSVHQIAARAIGVELSEYELQFYDAPVVATVVDTADHRTAIADAIEAEDLRLEEAKQKKRAKRANCAIM</sequence>
<dbReference type="OMA" id="LQFYDAP"/>
<keyword evidence="3" id="KW-1185">Reference proteome</keyword>
<gene>
    <name evidence="2" type="ORF">SDRG_05190</name>
</gene>
<dbReference type="Pfam" id="PF00071">
    <property type="entry name" value="Ras"/>
    <property type="match status" value="1"/>
</dbReference>
<dbReference type="OrthoDB" id="6585768at2759"/>
<dbReference type="AlphaFoldDB" id="T0QHZ0"/>
<dbReference type="GeneID" id="19945917"/>
<organism evidence="2 3">
    <name type="scientific">Saprolegnia diclina (strain VS20)</name>
    <dbReference type="NCBI Taxonomy" id="1156394"/>
    <lineage>
        <taxon>Eukaryota</taxon>
        <taxon>Sar</taxon>
        <taxon>Stramenopiles</taxon>
        <taxon>Oomycota</taxon>
        <taxon>Saprolegniomycetes</taxon>
        <taxon>Saprolegniales</taxon>
        <taxon>Saprolegniaceae</taxon>
        <taxon>Saprolegnia</taxon>
    </lineage>
</organism>
<dbReference type="PROSITE" id="PS51421">
    <property type="entry name" value="RAS"/>
    <property type="match status" value="1"/>
</dbReference>
<evidence type="ECO:0000313" key="3">
    <source>
        <dbReference type="Proteomes" id="UP000030762"/>
    </source>
</evidence>
<protein>
    <recommendedName>
        <fullName evidence="4">Ras-like protein Rab-28</fullName>
    </recommendedName>
</protein>
<keyword evidence="1" id="KW-0547">Nucleotide-binding</keyword>
<dbReference type="Gene3D" id="3.40.50.300">
    <property type="entry name" value="P-loop containing nucleotide triphosphate hydrolases"/>
    <property type="match status" value="1"/>
</dbReference>
<dbReference type="SMART" id="SM00173">
    <property type="entry name" value="RAS"/>
    <property type="match status" value="1"/>
</dbReference>
<dbReference type="GO" id="GO:0005525">
    <property type="term" value="F:GTP binding"/>
    <property type="evidence" value="ECO:0007669"/>
    <property type="project" value="InterPro"/>
</dbReference>
<proteinExistence type="predicted"/>
<dbReference type="VEuPathDB" id="FungiDB:SDRG_05190"/>
<dbReference type="SMART" id="SM00175">
    <property type="entry name" value="RAB"/>
    <property type="match status" value="1"/>
</dbReference>
<dbReference type="Proteomes" id="UP000030762">
    <property type="component" value="Unassembled WGS sequence"/>
</dbReference>
<dbReference type="EMBL" id="JH767144">
    <property type="protein sequence ID" value="EQC37594.1"/>
    <property type="molecule type" value="Genomic_DNA"/>
</dbReference>
<evidence type="ECO:0008006" key="4">
    <source>
        <dbReference type="Google" id="ProtNLM"/>
    </source>
</evidence>
<dbReference type="eggNOG" id="KOG0078">
    <property type="taxonomic scope" value="Eukaryota"/>
</dbReference>
<dbReference type="SUPFAM" id="SSF52540">
    <property type="entry name" value="P-loop containing nucleoside triphosphate hydrolases"/>
    <property type="match status" value="1"/>
</dbReference>
<reference evidence="2 3" key="1">
    <citation type="submission" date="2012-04" db="EMBL/GenBank/DDBJ databases">
        <title>The Genome Sequence of Saprolegnia declina VS20.</title>
        <authorList>
            <consortium name="The Broad Institute Genome Sequencing Platform"/>
            <person name="Russ C."/>
            <person name="Nusbaum C."/>
            <person name="Tyler B."/>
            <person name="van West P."/>
            <person name="Dieguez-Uribeondo J."/>
            <person name="de Bruijn I."/>
            <person name="Tripathy S."/>
            <person name="Jiang R."/>
            <person name="Young S.K."/>
            <person name="Zeng Q."/>
            <person name="Gargeya S."/>
            <person name="Fitzgerald M."/>
            <person name="Haas B."/>
            <person name="Abouelleil A."/>
            <person name="Alvarado L."/>
            <person name="Arachchi H.M."/>
            <person name="Berlin A."/>
            <person name="Chapman S.B."/>
            <person name="Goldberg J."/>
            <person name="Griggs A."/>
            <person name="Gujja S."/>
            <person name="Hansen M."/>
            <person name="Howarth C."/>
            <person name="Imamovic A."/>
            <person name="Larimer J."/>
            <person name="McCowen C."/>
            <person name="Montmayeur A."/>
            <person name="Murphy C."/>
            <person name="Neiman D."/>
            <person name="Pearson M."/>
            <person name="Priest M."/>
            <person name="Roberts A."/>
            <person name="Saif S."/>
            <person name="Shea T."/>
            <person name="Sisk P."/>
            <person name="Sykes S."/>
            <person name="Wortman J."/>
            <person name="Nusbaum C."/>
            <person name="Birren B."/>
        </authorList>
    </citation>
    <scope>NUCLEOTIDE SEQUENCE [LARGE SCALE GENOMIC DNA]</scope>
    <source>
        <strain evidence="2 3">VS20</strain>
    </source>
</reference>
<dbReference type="PANTHER" id="PTHR47978">
    <property type="match status" value="1"/>
</dbReference>
<dbReference type="SMART" id="SM00174">
    <property type="entry name" value="RHO"/>
    <property type="match status" value="1"/>
</dbReference>
<dbReference type="PROSITE" id="PS51419">
    <property type="entry name" value="RAB"/>
    <property type="match status" value="1"/>
</dbReference>
<dbReference type="RefSeq" id="XP_008609114.1">
    <property type="nucleotide sequence ID" value="XM_008610892.1"/>
</dbReference>
<evidence type="ECO:0000313" key="2">
    <source>
        <dbReference type="EMBL" id="EQC37594.1"/>
    </source>
</evidence>
<evidence type="ECO:0000256" key="1">
    <source>
        <dbReference type="ARBA" id="ARBA00022741"/>
    </source>
</evidence>
<accession>T0QHZ0</accession>
<dbReference type="InterPro" id="IPR027417">
    <property type="entry name" value="P-loop_NTPase"/>
</dbReference>
<dbReference type="InParanoid" id="T0QHZ0"/>
<dbReference type="FunFam" id="3.40.50.300:FF:001447">
    <property type="entry name" value="Ras-related protein Rab-1B"/>
    <property type="match status" value="1"/>
</dbReference>
<name>T0QHZ0_SAPDV</name>
<dbReference type="InterPro" id="IPR001806">
    <property type="entry name" value="Small_GTPase"/>
</dbReference>
<dbReference type="SMART" id="SM00176">
    <property type="entry name" value="RAN"/>
    <property type="match status" value="1"/>
</dbReference>
<dbReference type="NCBIfam" id="TIGR00231">
    <property type="entry name" value="small_GTP"/>
    <property type="match status" value="1"/>
</dbReference>